<dbReference type="Proteomes" id="UP000741360">
    <property type="component" value="Unassembled WGS sequence"/>
</dbReference>
<evidence type="ECO:0000313" key="6">
    <source>
        <dbReference type="EMBL" id="MBI3014497.1"/>
    </source>
</evidence>
<evidence type="ECO:0000256" key="4">
    <source>
        <dbReference type="ARBA" id="ARBA00023136"/>
    </source>
</evidence>
<comment type="caution">
    <text evidence="6">The sequence shown here is derived from an EMBL/GenBank/DDBJ whole genome shotgun (WGS) entry which is preliminary data.</text>
</comment>
<dbReference type="GO" id="GO:0012505">
    <property type="term" value="C:endomembrane system"/>
    <property type="evidence" value="ECO:0007669"/>
    <property type="project" value="UniProtKB-SubCell"/>
</dbReference>
<keyword evidence="4 5" id="KW-0472">Membrane</keyword>
<dbReference type="PANTHER" id="PTHR43847:SF1">
    <property type="entry name" value="BLL3993 PROTEIN"/>
    <property type="match status" value="1"/>
</dbReference>
<dbReference type="PANTHER" id="PTHR43847">
    <property type="entry name" value="BLL3993 PROTEIN"/>
    <property type="match status" value="1"/>
</dbReference>
<organism evidence="6 7">
    <name type="scientific">Tectimicrobiota bacterium</name>
    <dbReference type="NCBI Taxonomy" id="2528274"/>
    <lineage>
        <taxon>Bacteria</taxon>
        <taxon>Pseudomonadati</taxon>
        <taxon>Nitrospinota/Tectimicrobiota group</taxon>
        <taxon>Candidatus Tectimicrobiota</taxon>
    </lineage>
</organism>
<gene>
    <name evidence="6" type="ORF">HYY65_05420</name>
</gene>
<evidence type="ECO:0000256" key="2">
    <source>
        <dbReference type="ARBA" id="ARBA00022692"/>
    </source>
</evidence>
<comment type="subcellular location">
    <subcellularLocation>
        <location evidence="1">Endomembrane system</location>
        <topology evidence="1">Multi-pass membrane protein</topology>
    </subcellularLocation>
</comment>
<feature type="transmembrane region" description="Helical" evidence="5">
    <location>
        <begin position="94"/>
        <end position="124"/>
    </location>
</feature>
<dbReference type="Gene3D" id="1.20.120.1630">
    <property type="match status" value="1"/>
</dbReference>
<proteinExistence type="predicted"/>
<keyword evidence="2 5" id="KW-0812">Transmembrane</keyword>
<evidence type="ECO:0000313" key="7">
    <source>
        <dbReference type="Proteomes" id="UP000741360"/>
    </source>
</evidence>
<dbReference type="InterPro" id="IPR052527">
    <property type="entry name" value="Metal_cation-efflux_comp"/>
</dbReference>
<evidence type="ECO:0000256" key="5">
    <source>
        <dbReference type="SAM" id="Phobius"/>
    </source>
</evidence>
<evidence type="ECO:0000256" key="3">
    <source>
        <dbReference type="ARBA" id="ARBA00022989"/>
    </source>
</evidence>
<keyword evidence="3 5" id="KW-1133">Transmembrane helix</keyword>
<accession>A0A932M028</accession>
<evidence type="ECO:0000256" key="1">
    <source>
        <dbReference type="ARBA" id="ARBA00004127"/>
    </source>
</evidence>
<dbReference type="InterPro" id="IPR007318">
    <property type="entry name" value="Phopholipid_MeTrfase"/>
</dbReference>
<dbReference type="EMBL" id="JACPSX010000096">
    <property type="protein sequence ID" value="MBI3014497.1"/>
    <property type="molecule type" value="Genomic_DNA"/>
</dbReference>
<name>A0A932M028_UNCTE</name>
<protein>
    <submittedName>
        <fullName evidence="6">Isoprenylcysteine carboxylmethyltransferase family protein</fullName>
    </submittedName>
</protein>
<sequence>MSSGIQSVVKFVKTTPNRSFFLYPLATLLWEFFVRGGKLVVEPYFLVLMIWGYGQYRLCGKYRRRIGGGGPGLEKPPERLATSGPYRYIRNPMYLGHIIFLTGLTLTLRSALAALITIGTAIWFHYRILGDERRLVELFGEPYLDYTKKVKRWIPGVL</sequence>
<reference evidence="6" key="1">
    <citation type="submission" date="2020-07" db="EMBL/GenBank/DDBJ databases">
        <title>Huge and variable diversity of episymbiotic CPR bacteria and DPANN archaea in groundwater ecosystems.</title>
        <authorList>
            <person name="He C.Y."/>
            <person name="Keren R."/>
            <person name="Whittaker M."/>
            <person name="Farag I.F."/>
            <person name="Doudna J."/>
            <person name="Cate J.H.D."/>
            <person name="Banfield J.F."/>
        </authorList>
    </citation>
    <scope>NUCLEOTIDE SEQUENCE</scope>
    <source>
        <strain evidence="6">NC_groundwater_717_Ag_S-0.2um_59_8</strain>
    </source>
</reference>
<dbReference type="Pfam" id="PF04191">
    <property type="entry name" value="PEMT"/>
    <property type="match status" value="1"/>
</dbReference>
<dbReference type="AlphaFoldDB" id="A0A932M028"/>